<dbReference type="InterPro" id="IPR050268">
    <property type="entry name" value="NADH-dep_flavin_reductase"/>
</dbReference>
<dbReference type="Proteomes" id="UP001597097">
    <property type="component" value="Unassembled WGS sequence"/>
</dbReference>
<gene>
    <name evidence="3" type="ORF">ACFSJ0_00165</name>
</gene>
<comment type="caution">
    <text evidence="3">The sequence shown here is derived from an EMBL/GenBank/DDBJ whole genome shotgun (WGS) entry which is preliminary data.</text>
</comment>
<evidence type="ECO:0000259" key="2">
    <source>
        <dbReference type="SMART" id="SM00903"/>
    </source>
</evidence>
<dbReference type="GO" id="GO:0016491">
    <property type="term" value="F:oxidoreductase activity"/>
    <property type="evidence" value="ECO:0007669"/>
    <property type="project" value="UniProtKB-KW"/>
</dbReference>
<evidence type="ECO:0000256" key="1">
    <source>
        <dbReference type="ARBA" id="ARBA00023002"/>
    </source>
</evidence>
<dbReference type="InterPro" id="IPR002563">
    <property type="entry name" value="Flavin_Rdtase-like_dom"/>
</dbReference>
<organism evidence="3 4">
    <name type="scientific">Nonomuraea guangzhouensis</name>
    <dbReference type="NCBI Taxonomy" id="1291555"/>
    <lineage>
        <taxon>Bacteria</taxon>
        <taxon>Bacillati</taxon>
        <taxon>Actinomycetota</taxon>
        <taxon>Actinomycetes</taxon>
        <taxon>Streptosporangiales</taxon>
        <taxon>Streptosporangiaceae</taxon>
        <taxon>Nonomuraea</taxon>
    </lineage>
</organism>
<reference evidence="4" key="1">
    <citation type="journal article" date="2019" name="Int. J. Syst. Evol. Microbiol.">
        <title>The Global Catalogue of Microorganisms (GCM) 10K type strain sequencing project: providing services to taxonomists for standard genome sequencing and annotation.</title>
        <authorList>
            <consortium name="The Broad Institute Genomics Platform"/>
            <consortium name="The Broad Institute Genome Sequencing Center for Infectious Disease"/>
            <person name="Wu L."/>
            <person name="Ma J."/>
        </authorList>
    </citation>
    <scope>NUCLEOTIDE SEQUENCE [LARGE SCALE GENOMIC DNA]</scope>
    <source>
        <strain evidence="4">CGMCC 1.15399</strain>
    </source>
</reference>
<keyword evidence="4" id="KW-1185">Reference proteome</keyword>
<dbReference type="PANTHER" id="PTHR30466">
    <property type="entry name" value="FLAVIN REDUCTASE"/>
    <property type="match status" value="1"/>
</dbReference>
<accession>A0ABW4G0M3</accession>
<sequence length="195" mass="20803">MGAVLSAAPATGAGSFEERCSDMDFVDRFRLGMQRLASGVSVVTSCSPQGRRYGMTATAMFSLSLEPPCLVVGVNKKTRLGGMLHEARGFSVSILSEEHQDVAEAFAGRIPGVAGADRFIYGKWREDASGLPILDDAPAVFVCEIANILEHSTHYLLIGSVSDVYVTDGEIDPLVYFSQEFTGVVNALPAPLPLT</sequence>
<dbReference type="SMART" id="SM00903">
    <property type="entry name" value="Flavin_Reduct"/>
    <property type="match status" value="1"/>
</dbReference>
<dbReference type="Pfam" id="PF01613">
    <property type="entry name" value="Flavin_Reduct"/>
    <property type="match status" value="1"/>
</dbReference>
<keyword evidence="1 3" id="KW-0560">Oxidoreductase</keyword>
<dbReference type="EMBL" id="JBHUCM010000001">
    <property type="protein sequence ID" value="MFD1535421.1"/>
    <property type="molecule type" value="Genomic_DNA"/>
</dbReference>
<feature type="domain" description="Flavin reductase like" evidence="2">
    <location>
        <begin position="33"/>
        <end position="183"/>
    </location>
</feature>
<evidence type="ECO:0000313" key="4">
    <source>
        <dbReference type="Proteomes" id="UP001597097"/>
    </source>
</evidence>
<dbReference type="EC" id="1.5.1.-" evidence="3"/>
<name>A0ABW4G0M3_9ACTN</name>
<proteinExistence type="predicted"/>
<dbReference type="RefSeq" id="WP_219536838.1">
    <property type="nucleotide sequence ID" value="NZ_JAHKRM010000032.1"/>
</dbReference>
<evidence type="ECO:0000313" key="3">
    <source>
        <dbReference type="EMBL" id="MFD1535421.1"/>
    </source>
</evidence>
<protein>
    <submittedName>
        <fullName evidence="3">Flavin reductase family protein</fullName>
        <ecNumber evidence="3">1.5.1.-</ecNumber>
    </submittedName>
</protein>
<dbReference type="PANTHER" id="PTHR30466:SF1">
    <property type="entry name" value="FMN REDUCTASE (NADH) RUTF"/>
    <property type="match status" value="1"/>
</dbReference>